<evidence type="ECO:0000313" key="3">
    <source>
        <dbReference type="Proteomes" id="UP000193884"/>
    </source>
</evidence>
<dbReference type="InterPro" id="IPR023210">
    <property type="entry name" value="NADP_OxRdtase_dom"/>
</dbReference>
<feature type="domain" description="NADP-dependent oxidoreductase" evidence="1">
    <location>
        <begin position="44"/>
        <end position="239"/>
    </location>
</feature>
<dbReference type="PANTHER" id="PTHR43312:SF1">
    <property type="entry name" value="NADP-DEPENDENT OXIDOREDUCTASE DOMAIN-CONTAINING PROTEIN"/>
    <property type="match status" value="1"/>
</dbReference>
<dbReference type="InterPro" id="IPR036812">
    <property type="entry name" value="NAD(P)_OxRdtase_dom_sf"/>
</dbReference>
<dbReference type="Pfam" id="PF00248">
    <property type="entry name" value="Aldo_ket_red"/>
    <property type="match status" value="1"/>
</dbReference>
<dbReference type="SUPFAM" id="SSF51430">
    <property type="entry name" value="NAD(P)-linked oxidoreductase"/>
    <property type="match status" value="1"/>
</dbReference>
<reference evidence="2 3" key="1">
    <citation type="submission" date="2017-03" db="EMBL/GenBank/DDBJ databases">
        <title>Whole genome sequences of fourteen strains of Bradyrhizobium canariense and one strain of Bradyrhizobium japonicum isolated from Lupinus (Papilionoideae: Genisteae) species in Algeria.</title>
        <authorList>
            <person name="Crovadore J."/>
            <person name="Chekireb D."/>
            <person name="Brachmann A."/>
            <person name="Chablais R."/>
            <person name="Cochard B."/>
            <person name="Lefort F."/>
        </authorList>
    </citation>
    <scope>NUCLEOTIDE SEQUENCE [LARGE SCALE GENOMIC DNA]</scope>
    <source>
        <strain evidence="2 3">UBMAN05</strain>
    </source>
</reference>
<evidence type="ECO:0000313" key="2">
    <source>
        <dbReference type="EMBL" id="OSJ36649.1"/>
    </source>
</evidence>
<evidence type="ECO:0000259" key="1">
    <source>
        <dbReference type="Pfam" id="PF00248"/>
    </source>
</evidence>
<dbReference type="Gene3D" id="3.20.20.100">
    <property type="entry name" value="NADP-dependent oxidoreductase domain"/>
    <property type="match status" value="1"/>
</dbReference>
<dbReference type="InterPro" id="IPR053135">
    <property type="entry name" value="AKR2_Oxidoreductase"/>
</dbReference>
<proteinExistence type="predicted"/>
<dbReference type="EMBL" id="NAFK01000080">
    <property type="protein sequence ID" value="OSJ36649.1"/>
    <property type="molecule type" value="Genomic_DNA"/>
</dbReference>
<name>A0ABX3XC90_9BRAD</name>
<dbReference type="PANTHER" id="PTHR43312">
    <property type="entry name" value="D-THREO-ALDOSE 1-DEHYDROGENASE"/>
    <property type="match status" value="1"/>
</dbReference>
<comment type="caution">
    <text evidence="2">The sequence shown here is derived from an EMBL/GenBank/DDBJ whole genome shotgun (WGS) entry which is preliminary data.</text>
</comment>
<gene>
    <name evidence="2" type="ORF">BST63_00465</name>
</gene>
<protein>
    <recommendedName>
        <fullName evidence="1">NADP-dependent oxidoreductase domain-containing protein</fullName>
    </recommendedName>
</protein>
<sequence length="363" mass="40454">MPSRGERRRSNRERNRIRASRRHRVMTVATAELFRGILPRNMLPLGFGSGALLSKRRTRREALRLLEAAMDCGVTYFDTARMYGAGRAEGILGELTARNRERLVLASKAGILPQSRALHVRARSRSIRLLHKVVPSSRNYLPVPSASVPHFGAFGLVEFQESVETSLKELRTDYLDILLLHECSAADLEETDLLHVLDGLKREGKVRAFGIATGIEETTSILKRHAALLDVVQIPSAIWNMNVRRLPTIEGLVITHSSLTSRFNILLDRLLSDERMAAEWHSLTKVDPRDSTELAHLLLAHALNANPNGIVIFFSSSPANVVANVKSVSSRAIDEKQIAGLNALLARKDVAEFFETSFRGLNF</sequence>
<keyword evidence="3" id="KW-1185">Reference proteome</keyword>
<accession>A0ABX3XC90</accession>
<dbReference type="Proteomes" id="UP000193884">
    <property type="component" value="Unassembled WGS sequence"/>
</dbReference>
<organism evidence="2 3">
    <name type="scientific">Bradyrhizobium canariense</name>
    <dbReference type="NCBI Taxonomy" id="255045"/>
    <lineage>
        <taxon>Bacteria</taxon>
        <taxon>Pseudomonadati</taxon>
        <taxon>Pseudomonadota</taxon>
        <taxon>Alphaproteobacteria</taxon>
        <taxon>Hyphomicrobiales</taxon>
        <taxon>Nitrobacteraceae</taxon>
        <taxon>Bradyrhizobium</taxon>
    </lineage>
</organism>